<comment type="catalytic activity">
    <reaction evidence="14">
        <text>ATP + H2O = ADP + phosphate + H(+)</text>
        <dbReference type="Rhea" id="RHEA:13065"/>
        <dbReference type="ChEBI" id="CHEBI:15377"/>
        <dbReference type="ChEBI" id="CHEBI:15378"/>
        <dbReference type="ChEBI" id="CHEBI:30616"/>
        <dbReference type="ChEBI" id="CHEBI:43474"/>
        <dbReference type="ChEBI" id="CHEBI:456216"/>
        <dbReference type="EC" id="5.6.2.4"/>
    </reaction>
</comment>
<dbReference type="Pfam" id="PF00580">
    <property type="entry name" value="UvrD-helicase"/>
    <property type="match status" value="1"/>
</dbReference>
<dbReference type="InterPro" id="IPR027417">
    <property type="entry name" value="P-loop_NTPase"/>
</dbReference>
<gene>
    <name evidence="18" type="ORF">HNR13_002880</name>
</gene>
<feature type="domain" description="UvrD-like helicase C-terminal" evidence="17">
    <location>
        <begin position="322"/>
        <end position="620"/>
    </location>
</feature>
<dbReference type="PANTHER" id="PTHR11070">
    <property type="entry name" value="UVRD / RECB / PCRA DNA HELICASE FAMILY MEMBER"/>
    <property type="match status" value="1"/>
</dbReference>
<keyword evidence="9" id="KW-0238">DNA-binding</keyword>
<evidence type="ECO:0000313" key="19">
    <source>
        <dbReference type="Proteomes" id="UP000578352"/>
    </source>
</evidence>
<dbReference type="Pfam" id="PF12705">
    <property type="entry name" value="PDDEXK_1"/>
    <property type="match status" value="1"/>
</dbReference>
<dbReference type="Proteomes" id="UP000578352">
    <property type="component" value="Unassembled WGS sequence"/>
</dbReference>
<dbReference type="GO" id="GO:0003677">
    <property type="term" value="F:DNA binding"/>
    <property type="evidence" value="ECO:0007669"/>
    <property type="project" value="UniProtKB-KW"/>
</dbReference>
<dbReference type="EC" id="5.6.2.4" evidence="13"/>
<dbReference type="GO" id="GO:0005829">
    <property type="term" value="C:cytosol"/>
    <property type="evidence" value="ECO:0007669"/>
    <property type="project" value="TreeGrafter"/>
</dbReference>
<evidence type="ECO:0000259" key="17">
    <source>
        <dbReference type="PROSITE" id="PS51217"/>
    </source>
</evidence>
<dbReference type="PANTHER" id="PTHR11070:SF59">
    <property type="entry name" value="DNA 3'-5' HELICASE"/>
    <property type="match status" value="1"/>
</dbReference>
<comment type="caution">
    <text evidence="18">The sequence shown here is derived from an EMBL/GenBank/DDBJ whole genome shotgun (WGS) entry which is preliminary data.</text>
</comment>
<dbReference type="GO" id="GO:0033202">
    <property type="term" value="C:DNA helicase complex"/>
    <property type="evidence" value="ECO:0007669"/>
    <property type="project" value="TreeGrafter"/>
</dbReference>
<keyword evidence="6 15" id="KW-0347">Helicase</keyword>
<keyword evidence="7 18" id="KW-0269">Exonuclease</keyword>
<accession>A0A853CXF4</accession>
<feature type="domain" description="UvrD-like helicase ATP-binding" evidence="16">
    <location>
        <begin position="20"/>
        <end position="314"/>
    </location>
</feature>
<evidence type="ECO:0000256" key="5">
    <source>
        <dbReference type="ARBA" id="ARBA00022801"/>
    </source>
</evidence>
<dbReference type="InterPro" id="IPR014016">
    <property type="entry name" value="UvrD-like_ATP-bd"/>
</dbReference>
<name>A0A853CXF4_9MICO</name>
<keyword evidence="11" id="KW-0413">Isomerase</keyword>
<dbReference type="InterPro" id="IPR000212">
    <property type="entry name" value="DNA_helicase_UvrD/REP"/>
</dbReference>
<dbReference type="PROSITE" id="PS51198">
    <property type="entry name" value="UVRD_HELICASE_ATP_BIND"/>
    <property type="match status" value="1"/>
</dbReference>
<evidence type="ECO:0000256" key="11">
    <source>
        <dbReference type="ARBA" id="ARBA00023235"/>
    </source>
</evidence>
<dbReference type="Gene3D" id="3.90.320.10">
    <property type="match status" value="1"/>
</dbReference>
<evidence type="ECO:0000256" key="7">
    <source>
        <dbReference type="ARBA" id="ARBA00022839"/>
    </source>
</evidence>
<dbReference type="SUPFAM" id="SSF52540">
    <property type="entry name" value="P-loop containing nucleoside triphosphate hydrolases"/>
    <property type="match status" value="1"/>
</dbReference>
<evidence type="ECO:0000313" key="18">
    <source>
        <dbReference type="EMBL" id="NYJ24593.1"/>
    </source>
</evidence>
<dbReference type="GO" id="GO:0043138">
    <property type="term" value="F:3'-5' DNA helicase activity"/>
    <property type="evidence" value="ECO:0007669"/>
    <property type="project" value="UniProtKB-EC"/>
</dbReference>
<keyword evidence="4" id="KW-0227">DNA damage</keyword>
<evidence type="ECO:0000256" key="6">
    <source>
        <dbReference type="ARBA" id="ARBA00022806"/>
    </source>
</evidence>
<evidence type="ECO:0000256" key="2">
    <source>
        <dbReference type="ARBA" id="ARBA00022722"/>
    </source>
</evidence>
<reference evidence="18 19" key="1">
    <citation type="submission" date="2020-07" db="EMBL/GenBank/DDBJ databases">
        <title>Sequencing the genomes of 1000 actinobacteria strains.</title>
        <authorList>
            <person name="Klenk H.-P."/>
        </authorList>
    </citation>
    <scope>NUCLEOTIDE SEQUENCE [LARGE SCALE GENOMIC DNA]</scope>
    <source>
        <strain evidence="18 19">DSM 15165</strain>
    </source>
</reference>
<keyword evidence="2" id="KW-0540">Nuclease</keyword>
<evidence type="ECO:0000256" key="9">
    <source>
        <dbReference type="ARBA" id="ARBA00023125"/>
    </source>
</evidence>
<keyword evidence="10" id="KW-0234">DNA repair</keyword>
<dbReference type="EMBL" id="JACCFL010000001">
    <property type="protein sequence ID" value="NYJ24593.1"/>
    <property type="molecule type" value="Genomic_DNA"/>
</dbReference>
<dbReference type="RefSeq" id="WP_179606821.1">
    <property type="nucleotide sequence ID" value="NZ_BAABEH010000001.1"/>
</dbReference>
<dbReference type="InterPro" id="IPR013986">
    <property type="entry name" value="DExx_box_DNA_helicase_dom_sf"/>
</dbReference>
<evidence type="ECO:0000256" key="13">
    <source>
        <dbReference type="ARBA" id="ARBA00034808"/>
    </source>
</evidence>
<evidence type="ECO:0000256" key="4">
    <source>
        <dbReference type="ARBA" id="ARBA00022763"/>
    </source>
</evidence>
<evidence type="ECO:0000256" key="10">
    <source>
        <dbReference type="ARBA" id="ARBA00023204"/>
    </source>
</evidence>
<keyword evidence="8 15" id="KW-0067">ATP-binding</keyword>
<keyword evidence="5 15" id="KW-0378">Hydrolase</keyword>
<evidence type="ECO:0000259" key="16">
    <source>
        <dbReference type="PROSITE" id="PS51198"/>
    </source>
</evidence>
<dbReference type="InterPro" id="IPR038726">
    <property type="entry name" value="PDDEXK_AddAB-type"/>
</dbReference>
<feature type="binding site" evidence="15">
    <location>
        <begin position="41"/>
        <end position="48"/>
    </location>
    <ligand>
        <name>ATP</name>
        <dbReference type="ChEBI" id="CHEBI:30616"/>
    </ligand>
</feature>
<comment type="similarity">
    <text evidence="1">Belongs to the helicase family. UvrD subfamily.</text>
</comment>
<dbReference type="AlphaFoldDB" id="A0A853CXF4"/>
<dbReference type="GO" id="GO:0005524">
    <property type="term" value="F:ATP binding"/>
    <property type="evidence" value="ECO:0007669"/>
    <property type="project" value="UniProtKB-UniRule"/>
</dbReference>
<evidence type="ECO:0000256" key="14">
    <source>
        <dbReference type="ARBA" id="ARBA00048988"/>
    </source>
</evidence>
<organism evidence="18 19">
    <name type="scientific">Leifsonia shinshuensis</name>
    <dbReference type="NCBI Taxonomy" id="150026"/>
    <lineage>
        <taxon>Bacteria</taxon>
        <taxon>Bacillati</taxon>
        <taxon>Actinomycetota</taxon>
        <taxon>Actinomycetes</taxon>
        <taxon>Micrococcales</taxon>
        <taxon>Microbacteriaceae</taxon>
        <taxon>Leifsonia</taxon>
    </lineage>
</organism>
<evidence type="ECO:0000256" key="12">
    <source>
        <dbReference type="ARBA" id="ARBA00034617"/>
    </source>
</evidence>
<dbReference type="InterPro" id="IPR014017">
    <property type="entry name" value="DNA_helicase_UvrD-like_C"/>
</dbReference>
<proteinExistence type="inferred from homology"/>
<dbReference type="GO" id="GO:0000725">
    <property type="term" value="P:recombinational repair"/>
    <property type="evidence" value="ECO:0007669"/>
    <property type="project" value="TreeGrafter"/>
</dbReference>
<keyword evidence="3 15" id="KW-0547">Nucleotide-binding</keyword>
<evidence type="ECO:0000256" key="1">
    <source>
        <dbReference type="ARBA" id="ARBA00009922"/>
    </source>
</evidence>
<dbReference type="Gene3D" id="3.40.50.300">
    <property type="entry name" value="P-loop containing nucleotide triphosphate hydrolases"/>
    <property type="match status" value="2"/>
</dbReference>
<comment type="catalytic activity">
    <reaction evidence="12">
        <text>Couples ATP hydrolysis with the unwinding of duplex DNA by translocating in the 3'-5' direction.</text>
        <dbReference type="EC" id="5.6.2.4"/>
    </reaction>
</comment>
<dbReference type="InterPro" id="IPR011604">
    <property type="entry name" value="PDDEXK-like_dom_sf"/>
</dbReference>
<sequence>MSTRGFRPRADAAAGGPVLELDDDQRAVLALSDGASAAVLGAPGTGKTSVLVEAIAERVHERGYAASEVLALSASRTAATALRDRIALRLGVPTPGPLARTATSLAFQLAGEQARRNGWEPPRLLTGGEQDQIIAELLAGHLEDGGGPVWPPSLGPEVRILRGFRTELRELIGRCAERGVSPARLAELGAITGRDEWRAAGRFIAEYQSVLDSFRGGYVDSAELIASAVPVVAEGSSLDGLRALFVDDLQEATVATIALLRAVAARGIAVVAFGDPDVASTTFRGAEVAALGQLGARLGVPVTRFVLGTAHRQTPALRELTSRVTERIGAAAAGVHRVAIAGREQPEDAGPAVVVVKASSAPAEAARLARLLRERRLIDGVPWNRMAVVVRSGAHIPGLARSLAVAEVPTTTSIAGRPLRDDYAARQLITIAGVALGAIELTPAVATELLLGPFGGLDAISLRRLRLALRQEELAGDGNRAGDDLLVEALATPANLATIDSSPARRAARLAETLRGGREKAAAGATIEELLWHAWERSGLAARWLEQSERSGIVADEADRHLDGVVALFTAARRFVERSPERPASDFVIELLGAEVPEDTLAARTTGDAVLVCTPSATVGREFDVVAVAGLQESVWPNLRLRGSLLHPQELDDALAGRRADSADDGADTADQRAAVLSDELRMFALAVSRARTQVLLTATANDDEQPSPFLRLAGELAVEDDDPGIHPLSLRGMVGRLRRRLVTTGSPDAADALARLADAGVEGADPADWYGLAEPSTDAPLIDLDDPEAMVKVSPSRLGTFEKSPLAWFVDEMAASPSGLAAGIGTVVHAVMEEAAETDETSVDVLWSGIERRWAQLQFESPWIEERERRRTRGLVAGVSEYLRDFGRAGGRLLGSEGAFQLDLGRARISGKIDRVEQTPDGTVVIVDLKTGRTVPSAAETASHAQLGVYQLALEHGAVEHDAVGQGDLPPGGAKLLFVAKGVRGKAYREVAQDRVDAEGLARLEERVARAAEGMAGATFAGVVDLGDRDPHAAYAYRIHLVPAVSA</sequence>
<dbReference type="GO" id="GO:0004527">
    <property type="term" value="F:exonuclease activity"/>
    <property type="evidence" value="ECO:0007669"/>
    <property type="project" value="UniProtKB-KW"/>
</dbReference>
<dbReference type="SUPFAM" id="SSF52980">
    <property type="entry name" value="Restriction endonuclease-like"/>
    <property type="match status" value="1"/>
</dbReference>
<protein>
    <recommendedName>
        <fullName evidence="13">DNA 3'-5' helicase</fullName>
        <ecNumber evidence="13">5.6.2.4</ecNumber>
    </recommendedName>
</protein>
<evidence type="ECO:0000256" key="3">
    <source>
        <dbReference type="ARBA" id="ARBA00022741"/>
    </source>
</evidence>
<dbReference type="Gene3D" id="1.10.486.10">
    <property type="entry name" value="PCRA, domain 4"/>
    <property type="match status" value="1"/>
</dbReference>
<evidence type="ECO:0000256" key="15">
    <source>
        <dbReference type="PROSITE-ProRule" id="PRU00560"/>
    </source>
</evidence>
<dbReference type="PROSITE" id="PS51217">
    <property type="entry name" value="UVRD_HELICASE_CTER"/>
    <property type="match status" value="1"/>
</dbReference>
<dbReference type="Gene3D" id="1.10.10.160">
    <property type="match status" value="1"/>
</dbReference>
<dbReference type="InterPro" id="IPR011335">
    <property type="entry name" value="Restrct_endonuc-II-like"/>
</dbReference>
<evidence type="ECO:0000256" key="8">
    <source>
        <dbReference type="ARBA" id="ARBA00022840"/>
    </source>
</evidence>